<dbReference type="EMBL" id="RRYP01020663">
    <property type="protein sequence ID" value="TNV72864.1"/>
    <property type="molecule type" value="Genomic_DNA"/>
</dbReference>
<accession>A0A8J8NDN7</accession>
<sequence length="66" mass="7649">MQRVHFILFLDVSNAQGHQPLKIANFGYYRVLLANCVKIFLLLKSLSRHHIAQNKYYSQSKSTAKV</sequence>
<dbReference type="Proteomes" id="UP000785679">
    <property type="component" value="Unassembled WGS sequence"/>
</dbReference>
<evidence type="ECO:0000313" key="1">
    <source>
        <dbReference type="EMBL" id="TNV72864.1"/>
    </source>
</evidence>
<proteinExistence type="predicted"/>
<comment type="caution">
    <text evidence="1">The sequence shown here is derived from an EMBL/GenBank/DDBJ whole genome shotgun (WGS) entry which is preliminary data.</text>
</comment>
<keyword evidence="2" id="KW-1185">Reference proteome</keyword>
<reference evidence="1" key="1">
    <citation type="submission" date="2019-06" db="EMBL/GenBank/DDBJ databases">
        <authorList>
            <person name="Zheng W."/>
        </authorList>
    </citation>
    <scope>NUCLEOTIDE SEQUENCE</scope>
    <source>
        <strain evidence="1">QDHG01</strain>
    </source>
</reference>
<dbReference type="AlphaFoldDB" id="A0A8J8NDN7"/>
<gene>
    <name evidence="1" type="ORF">FGO68_gene5818</name>
</gene>
<organism evidence="1 2">
    <name type="scientific">Halteria grandinella</name>
    <dbReference type="NCBI Taxonomy" id="5974"/>
    <lineage>
        <taxon>Eukaryota</taxon>
        <taxon>Sar</taxon>
        <taxon>Alveolata</taxon>
        <taxon>Ciliophora</taxon>
        <taxon>Intramacronucleata</taxon>
        <taxon>Spirotrichea</taxon>
        <taxon>Stichotrichia</taxon>
        <taxon>Sporadotrichida</taxon>
        <taxon>Halteriidae</taxon>
        <taxon>Halteria</taxon>
    </lineage>
</organism>
<evidence type="ECO:0000313" key="2">
    <source>
        <dbReference type="Proteomes" id="UP000785679"/>
    </source>
</evidence>
<name>A0A8J8NDN7_HALGN</name>
<protein>
    <submittedName>
        <fullName evidence="1">Uncharacterized protein</fullName>
    </submittedName>
</protein>